<dbReference type="EMBL" id="WXEW01000008">
    <property type="protein sequence ID" value="NAS25216.1"/>
    <property type="molecule type" value="Genomic_DNA"/>
</dbReference>
<gene>
    <name evidence="4" type="ORF">GT755_26485</name>
</gene>
<sequence>MNRVRAILRTPGGHLLTIKRVRPGRAPYWVLPGGGVEPEDRSLEETLLREVREELGGDAVIDSLFHVADGQYFYLGRIHAWDPALRTGPEFSDPARGEYLVEEIPLSRLAEIDLKPEVVAELLAVRLIV</sequence>
<dbReference type="PANTHER" id="PTHR43046:SF14">
    <property type="entry name" value="MUTT_NUDIX FAMILY PROTEIN"/>
    <property type="match status" value="1"/>
</dbReference>
<proteinExistence type="predicted"/>
<accession>A0A7C9NR42</accession>
<dbReference type="Gene3D" id="3.90.79.10">
    <property type="entry name" value="Nucleoside Triphosphate Pyrophosphohydrolase"/>
    <property type="match status" value="1"/>
</dbReference>
<keyword evidence="5" id="KW-1185">Reference proteome</keyword>
<feature type="domain" description="Nudix hydrolase" evidence="3">
    <location>
        <begin position="1"/>
        <end position="127"/>
    </location>
</feature>
<name>A0A7C9NR42_9ACTN</name>
<keyword evidence="2" id="KW-0378">Hydrolase</keyword>
<dbReference type="GO" id="GO:0016787">
    <property type="term" value="F:hydrolase activity"/>
    <property type="evidence" value="ECO:0007669"/>
    <property type="project" value="UniProtKB-KW"/>
</dbReference>
<dbReference type="PANTHER" id="PTHR43046">
    <property type="entry name" value="GDP-MANNOSE MANNOSYL HYDROLASE"/>
    <property type="match status" value="1"/>
</dbReference>
<dbReference type="AlphaFoldDB" id="A0A7C9NR42"/>
<dbReference type="InterPro" id="IPR000086">
    <property type="entry name" value="NUDIX_hydrolase_dom"/>
</dbReference>
<protein>
    <submittedName>
        <fullName evidence="4">NUDIX domain-containing protein</fullName>
    </submittedName>
</protein>
<reference evidence="4 5" key="1">
    <citation type="submission" date="2020-01" db="EMBL/GenBank/DDBJ databases">
        <title>Herbidospora sp. NEAU-GS84 nov., a novel actinomycete isolated from soil.</title>
        <authorList>
            <person name="Han L."/>
        </authorList>
    </citation>
    <scope>NUCLEOTIDE SEQUENCE [LARGE SCALE GENOMIC DNA]</scope>
    <source>
        <strain evidence="4 5">NEAU-GS84</strain>
    </source>
</reference>
<evidence type="ECO:0000259" key="3">
    <source>
        <dbReference type="PROSITE" id="PS51462"/>
    </source>
</evidence>
<dbReference type="InterPro" id="IPR015797">
    <property type="entry name" value="NUDIX_hydrolase-like_dom_sf"/>
</dbReference>
<dbReference type="SUPFAM" id="SSF55811">
    <property type="entry name" value="Nudix"/>
    <property type="match status" value="1"/>
</dbReference>
<comment type="caution">
    <text evidence="4">The sequence shown here is derived from an EMBL/GenBank/DDBJ whole genome shotgun (WGS) entry which is preliminary data.</text>
</comment>
<evidence type="ECO:0000313" key="5">
    <source>
        <dbReference type="Proteomes" id="UP000479526"/>
    </source>
</evidence>
<organism evidence="4 5">
    <name type="scientific">Herbidospora solisilvae</name>
    <dbReference type="NCBI Taxonomy" id="2696284"/>
    <lineage>
        <taxon>Bacteria</taxon>
        <taxon>Bacillati</taxon>
        <taxon>Actinomycetota</taxon>
        <taxon>Actinomycetes</taxon>
        <taxon>Streptosporangiales</taxon>
        <taxon>Streptosporangiaceae</taxon>
        <taxon>Herbidospora</taxon>
    </lineage>
</organism>
<evidence type="ECO:0000313" key="4">
    <source>
        <dbReference type="EMBL" id="NAS25216.1"/>
    </source>
</evidence>
<dbReference type="Proteomes" id="UP000479526">
    <property type="component" value="Unassembled WGS sequence"/>
</dbReference>
<comment type="cofactor">
    <cofactor evidence="1">
        <name>Mg(2+)</name>
        <dbReference type="ChEBI" id="CHEBI:18420"/>
    </cofactor>
</comment>
<dbReference type="PROSITE" id="PS51462">
    <property type="entry name" value="NUDIX"/>
    <property type="match status" value="1"/>
</dbReference>
<evidence type="ECO:0000256" key="2">
    <source>
        <dbReference type="ARBA" id="ARBA00022801"/>
    </source>
</evidence>
<dbReference type="Pfam" id="PF00293">
    <property type="entry name" value="NUDIX"/>
    <property type="match status" value="1"/>
</dbReference>
<evidence type="ECO:0000256" key="1">
    <source>
        <dbReference type="ARBA" id="ARBA00001946"/>
    </source>
</evidence>